<proteinExistence type="predicted"/>
<organism evidence="2 3">
    <name type="scientific">Nocardioides currus</name>
    <dbReference type="NCBI Taxonomy" id="2133958"/>
    <lineage>
        <taxon>Bacteria</taxon>
        <taxon>Bacillati</taxon>
        <taxon>Actinomycetota</taxon>
        <taxon>Actinomycetes</taxon>
        <taxon>Propionibacteriales</taxon>
        <taxon>Nocardioidaceae</taxon>
        <taxon>Nocardioides</taxon>
    </lineage>
</organism>
<comment type="caution">
    <text evidence="2">The sequence shown here is derived from an EMBL/GenBank/DDBJ whole genome shotgun (WGS) entry which is preliminary data.</text>
</comment>
<feature type="region of interest" description="Disordered" evidence="1">
    <location>
        <begin position="1"/>
        <end position="39"/>
    </location>
</feature>
<dbReference type="EMBL" id="PYXZ01000001">
    <property type="protein sequence ID" value="PUA82461.1"/>
    <property type="molecule type" value="Genomic_DNA"/>
</dbReference>
<gene>
    <name evidence="2" type="ORF">C7S10_01545</name>
</gene>
<evidence type="ECO:0000313" key="2">
    <source>
        <dbReference type="EMBL" id="PUA82461.1"/>
    </source>
</evidence>
<dbReference type="Proteomes" id="UP000244867">
    <property type="component" value="Unassembled WGS sequence"/>
</dbReference>
<evidence type="ECO:0000256" key="1">
    <source>
        <dbReference type="SAM" id="MobiDB-lite"/>
    </source>
</evidence>
<keyword evidence="3" id="KW-1185">Reference proteome</keyword>
<evidence type="ECO:0000313" key="3">
    <source>
        <dbReference type="Proteomes" id="UP000244867"/>
    </source>
</evidence>
<sequence length="272" mass="28772">MVPPSPAQHAPQARPRNDSVVDDQPFDLPDFSTVSYPAVPDGFVGPGRVASERPRVDVGRSPYSVRSTSELLDEFSVAESTIGSALRREPITIALPAAGSSPGSYALPRLPETFVDAETGQPRTLRRAVESPGSADLPDALDRLELVRLVARMVDGLHAQDHFTAGVDLDTIAYCLHPRPAVALVAGDRVRRVGGDFLASAPATSGIPSLDGDREGFALLAQRLLAPDGRIAQGEIPGLDEAHSSGARRLWARATGPDGTRPQVGEWLAVLG</sequence>
<accession>A0A2R7Z1F1</accession>
<dbReference type="AlphaFoldDB" id="A0A2R7Z1F1"/>
<protein>
    <submittedName>
        <fullName evidence="2">Uncharacterized protein</fullName>
    </submittedName>
</protein>
<reference evidence="2 3" key="1">
    <citation type="submission" date="2018-03" db="EMBL/GenBank/DDBJ databases">
        <authorList>
            <person name="Keele B.F."/>
        </authorList>
    </citation>
    <scope>NUCLEOTIDE SEQUENCE [LARGE SCALE GENOMIC DNA]</scope>
    <source>
        <strain evidence="2 3">IB-3</strain>
    </source>
</reference>
<name>A0A2R7Z1F1_9ACTN</name>